<dbReference type="Gene3D" id="3.90.70.10">
    <property type="entry name" value="Cysteine proteinases"/>
    <property type="match status" value="1"/>
</dbReference>
<keyword evidence="5" id="KW-0865">Zymogen</keyword>
<sequence length="712" mass="75198">MREPLVAGGRGRSPFFSALAVELLPGGFARVGGAAGSWTMVSDEALEVRGGGHEFLAFLGFEQLPADNGGDHLPLSLQRMHSRCGETVLGWYNKDSRELWGCWYGRRSAGSFLQQRAGAETLRGRRSRQAVHVAATPSVSGVGFPALSAVEVPSRPSPASADGGRRGLDWRNASGSRWVDEPMVQGRCGSCYASAALQMLSARHRIASGDPSLEGFSVAFPLYCGEYTEGCRGGYPFLAAKWSQDVGLVPASCAPYAPEGSCSVQCSAGQLNAGTRYRASGHRYVTGGEDAIIEELNRAGPVAVSFRSDKELQDYTGGVWEPPPLEGEEDDGFVAPTHSALLVGYGLDGSDGQEVPYWILQNTWGAEWGEHGAFRIRRDIARERGMESLVVAADVVPEDRPAIVDKFLQPAVPESASLLSIASSRAERVATRGHRGQPLCREAAAVPGDEAIVVRVDLETNFRGLSFGDSAGTETAVRCVGPTPAGCAVAAPGQPVPPCSEVEPCPCELHGQPLPYPGMQALADPIVEMCSSSSSPVRVLLVGLGGGAISSYLLDRCPPGRLALENVEKDARVASLASKFFGLATSDANTVEVADGLAAVSAADRGQFDAVLVDCFAGHDRVPLGCRSEEFYRASRALLRGEGLLLQNAWARSSASPDVAADFNATLGAFGAAFGRAPARQAVFDAPQSLEYVLYGLQGCRWSPLLPLDAAP</sequence>
<evidence type="ECO:0000256" key="3">
    <source>
        <dbReference type="ARBA" id="ARBA00011610"/>
    </source>
</evidence>
<evidence type="ECO:0000256" key="2">
    <source>
        <dbReference type="ARBA" id="ARBA00008455"/>
    </source>
</evidence>
<protein>
    <recommendedName>
        <fullName evidence="4">Dipeptidyl peptidase 1</fullName>
    </recommendedName>
    <alternativeName>
        <fullName evidence="7">Cathepsin C</fullName>
    </alternativeName>
    <alternativeName>
        <fullName evidence="6">Cathepsin J</fullName>
    </alternativeName>
    <alternativeName>
        <fullName evidence="9">Dipeptidyl peptidase I</fullName>
    </alternativeName>
    <alternativeName>
        <fullName evidence="8">Dipeptidyl transferase</fullName>
    </alternativeName>
</protein>
<dbReference type="InterPro" id="IPR013128">
    <property type="entry name" value="Peptidase_C1A"/>
</dbReference>
<evidence type="ECO:0000256" key="8">
    <source>
        <dbReference type="ARBA" id="ARBA00030778"/>
    </source>
</evidence>
<comment type="caution">
    <text evidence="12">The sequence shown here is derived from an EMBL/GenBank/DDBJ whole genome shotgun (WGS) entry which is preliminary data.</text>
</comment>
<dbReference type="Pfam" id="PF08773">
    <property type="entry name" value="CathepsinC_exc"/>
    <property type="match status" value="1"/>
</dbReference>
<dbReference type="SUPFAM" id="SSF53335">
    <property type="entry name" value="S-adenosyl-L-methionine-dependent methyltransferases"/>
    <property type="match status" value="1"/>
</dbReference>
<evidence type="ECO:0000256" key="4">
    <source>
        <dbReference type="ARBA" id="ARBA00014709"/>
    </source>
</evidence>
<evidence type="ECO:0000256" key="1">
    <source>
        <dbReference type="ARBA" id="ARBA00001923"/>
    </source>
</evidence>
<dbReference type="PROSITE" id="PS00139">
    <property type="entry name" value="THIOL_PROTEASE_CYS"/>
    <property type="match status" value="1"/>
</dbReference>
<dbReference type="SUPFAM" id="SSF75001">
    <property type="entry name" value="Dipeptidyl peptidase I (cathepsin C), exclusion domain"/>
    <property type="match status" value="1"/>
</dbReference>
<dbReference type="PANTHER" id="PTHR12411">
    <property type="entry name" value="CYSTEINE PROTEASE FAMILY C1-RELATED"/>
    <property type="match status" value="1"/>
</dbReference>
<comment type="similarity">
    <text evidence="2">Belongs to the peptidase C1 family.</text>
</comment>
<keyword evidence="13" id="KW-1185">Reference proteome</keyword>
<dbReference type="InterPro" id="IPR029063">
    <property type="entry name" value="SAM-dependent_MTases_sf"/>
</dbReference>
<dbReference type="InterPro" id="IPR038765">
    <property type="entry name" value="Papain-like_cys_pep_sf"/>
</dbReference>
<dbReference type="InterPro" id="IPR000668">
    <property type="entry name" value="Peptidase_C1A_C"/>
</dbReference>
<evidence type="ECO:0000313" key="12">
    <source>
        <dbReference type="EMBL" id="CAK0888161.1"/>
    </source>
</evidence>
<proteinExistence type="inferred from homology"/>
<dbReference type="Proteomes" id="UP001189429">
    <property type="component" value="Unassembled WGS sequence"/>
</dbReference>
<dbReference type="Pfam" id="PF00112">
    <property type="entry name" value="Peptidase_C1"/>
    <property type="match status" value="1"/>
</dbReference>
<accession>A0ABN9WND8</accession>
<evidence type="ECO:0000256" key="7">
    <source>
        <dbReference type="ARBA" id="ARBA00029779"/>
    </source>
</evidence>
<evidence type="ECO:0000256" key="10">
    <source>
        <dbReference type="ARBA" id="ARBA00045556"/>
    </source>
</evidence>
<name>A0ABN9WND8_9DINO</name>
<dbReference type="InterPro" id="IPR014882">
    <property type="entry name" value="CathepsinC_exc"/>
</dbReference>
<evidence type="ECO:0000313" key="13">
    <source>
        <dbReference type="Proteomes" id="UP001189429"/>
    </source>
</evidence>
<dbReference type="InterPro" id="IPR000169">
    <property type="entry name" value="Pept_cys_AS"/>
</dbReference>
<dbReference type="Gene3D" id="3.40.50.150">
    <property type="entry name" value="Vaccinia Virus protein VP39"/>
    <property type="match status" value="1"/>
</dbReference>
<dbReference type="InterPro" id="IPR036496">
    <property type="entry name" value="CathepsinC_exc_dom_sf"/>
</dbReference>
<dbReference type="Gene3D" id="2.40.128.80">
    <property type="entry name" value="Cathepsin C, exclusion domain"/>
    <property type="match status" value="1"/>
</dbReference>
<dbReference type="SUPFAM" id="SSF54001">
    <property type="entry name" value="Cysteine proteinases"/>
    <property type="match status" value="1"/>
</dbReference>
<dbReference type="EMBL" id="CAUYUJ010019035">
    <property type="protein sequence ID" value="CAK0888161.1"/>
    <property type="molecule type" value="Genomic_DNA"/>
</dbReference>
<comment type="function">
    <text evidence="10">Thiol protease. Has dipeptidylpeptidase activity. Active against a broad range of dipeptide substrates composed of both polar and hydrophobic amino acids. Proline cannot occupy the P1 position and arginine cannot occupy the P2 position of the substrate. Can act as both an exopeptidase and endopeptidase. Activates serine proteases such as elastase, cathepsin G and granzymes A and B.</text>
</comment>
<reference evidence="12" key="1">
    <citation type="submission" date="2023-10" db="EMBL/GenBank/DDBJ databases">
        <authorList>
            <person name="Chen Y."/>
            <person name="Shah S."/>
            <person name="Dougan E. K."/>
            <person name="Thang M."/>
            <person name="Chan C."/>
        </authorList>
    </citation>
    <scope>NUCLEOTIDE SEQUENCE [LARGE SCALE GENOMIC DNA]</scope>
</reference>
<dbReference type="SMART" id="SM00645">
    <property type="entry name" value="Pept_C1"/>
    <property type="match status" value="1"/>
</dbReference>
<feature type="domain" description="Peptidase C1A papain C-terminal" evidence="11">
    <location>
        <begin position="164"/>
        <end position="394"/>
    </location>
</feature>
<organism evidence="12 13">
    <name type="scientific">Prorocentrum cordatum</name>
    <dbReference type="NCBI Taxonomy" id="2364126"/>
    <lineage>
        <taxon>Eukaryota</taxon>
        <taxon>Sar</taxon>
        <taxon>Alveolata</taxon>
        <taxon>Dinophyceae</taxon>
        <taxon>Prorocentrales</taxon>
        <taxon>Prorocentraceae</taxon>
        <taxon>Prorocentrum</taxon>
    </lineage>
</organism>
<gene>
    <name evidence="12" type="ORF">PCOR1329_LOCUS69001</name>
</gene>
<evidence type="ECO:0000259" key="11">
    <source>
        <dbReference type="SMART" id="SM00645"/>
    </source>
</evidence>
<evidence type="ECO:0000256" key="6">
    <source>
        <dbReference type="ARBA" id="ARBA00029762"/>
    </source>
</evidence>
<evidence type="ECO:0000256" key="9">
    <source>
        <dbReference type="ARBA" id="ARBA00032961"/>
    </source>
</evidence>
<comment type="subunit">
    <text evidence="3">Tetramer of heterotrimers consisting of exclusion domain, heavy- and light chains.</text>
</comment>
<comment type="cofactor">
    <cofactor evidence="1">
        <name>chloride</name>
        <dbReference type="ChEBI" id="CHEBI:17996"/>
    </cofactor>
</comment>
<evidence type="ECO:0000256" key="5">
    <source>
        <dbReference type="ARBA" id="ARBA00023145"/>
    </source>
</evidence>